<dbReference type="GO" id="GO:0006364">
    <property type="term" value="P:rRNA processing"/>
    <property type="evidence" value="ECO:0007669"/>
    <property type="project" value="TreeGrafter"/>
</dbReference>
<dbReference type="GO" id="GO:0004540">
    <property type="term" value="F:RNA nuclease activity"/>
    <property type="evidence" value="ECO:0007669"/>
    <property type="project" value="InterPro"/>
</dbReference>
<evidence type="ECO:0000313" key="2">
    <source>
        <dbReference type="EMBL" id="SVC39189.1"/>
    </source>
</evidence>
<feature type="non-terminal residue" evidence="2">
    <location>
        <position position="67"/>
    </location>
</feature>
<dbReference type="Gene3D" id="2.40.50.140">
    <property type="entry name" value="Nucleic acid-binding proteins"/>
    <property type="match status" value="1"/>
</dbReference>
<keyword evidence="1" id="KW-0378">Hydrolase</keyword>
<organism evidence="2">
    <name type="scientific">marine metagenome</name>
    <dbReference type="NCBI Taxonomy" id="408172"/>
    <lineage>
        <taxon>unclassified sequences</taxon>
        <taxon>metagenomes</taxon>
        <taxon>ecological metagenomes</taxon>
    </lineage>
</organism>
<dbReference type="AlphaFoldDB" id="A0A382LR54"/>
<dbReference type="GO" id="GO:0005737">
    <property type="term" value="C:cytoplasm"/>
    <property type="evidence" value="ECO:0007669"/>
    <property type="project" value="TreeGrafter"/>
</dbReference>
<dbReference type="InterPro" id="IPR012340">
    <property type="entry name" value="NA-bd_OB-fold"/>
</dbReference>
<sequence length="67" mass="7623">MHKGENMKKEIYINESMGETRIAILEDGQLVEVYIEKQDKHRMVGNVYRGVVENVLPGMQAAFVDIG</sequence>
<evidence type="ECO:0008006" key="3">
    <source>
        <dbReference type="Google" id="ProtNLM"/>
    </source>
</evidence>
<protein>
    <recommendedName>
        <fullName evidence="3">S1 motif domain-containing protein</fullName>
    </recommendedName>
</protein>
<dbReference type="GO" id="GO:0003723">
    <property type="term" value="F:RNA binding"/>
    <property type="evidence" value="ECO:0007669"/>
    <property type="project" value="InterPro"/>
</dbReference>
<dbReference type="InterPro" id="IPR004659">
    <property type="entry name" value="RNase_E/G"/>
</dbReference>
<name>A0A382LR54_9ZZZZ</name>
<gene>
    <name evidence="2" type="ORF">METZ01_LOCUS292043</name>
</gene>
<dbReference type="PANTHER" id="PTHR30001">
    <property type="entry name" value="RIBONUCLEASE"/>
    <property type="match status" value="1"/>
</dbReference>
<dbReference type="EMBL" id="UINC01088716">
    <property type="protein sequence ID" value="SVC39189.1"/>
    <property type="molecule type" value="Genomic_DNA"/>
</dbReference>
<proteinExistence type="predicted"/>
<accession>A0A382LR54</accession>
<keyword evidence="1" id="KW-0540">Nuclease</keyword>
<reference evidence="2" key="1">
    <citation type="submission" date="2018-05" db="EMBL/GenBank/DDBJ databases">
        <authorList>
            <person name="Lanie J.A."/>
            <person name="Ng W.-L."/>
            <person name="Kazmierczak K.M."/>
            <person name="Andrzejewski T.M."/>
            <person name="Davidsen T.M."/>
            <person name="Wayne K.J."/>
            <person name="Tettelin H."/>
            <person name="Glass J.I."/>
            <person name="Rusch D."/>
            <person name="Podicherti R."/>
            <person name="Tsui H.-C.T."/>
            <person name="Winkler M.E."/>
        </authorList>
    </citation>
    <scope>NUCLEOTIDE SEQUENCE</scope>
</reference>
<evidence type="ECO:0000256" key="1">
    <source>
        <dbReference type="ARBA" id="ARBA00022722"/>
    </source>
</evidence>
<dbReference type="PANTHER" id="PTHR30001:SF1">
    <property type="entry name" value="RIBONUCLEASE E_G-LIKE PROTEIN, CHLOROPLASTIC"/>
    <property type="match status" value="1"/>
</dbReference>